<dbReference type="Gene3D" id="6.10.140.2160">
    <property type="match status" value="1"/>
</dbReference>
<accession>B0N8K3</accession>
<reference evidence="3" key="1">
    <citation type="submission" date="2007-11" db="EMBL/GenBank/DDBJ databases">
        <authorList>
            <person name="Fulton L."/>
            <person name="Clifton S."/>
            <person name="Fulton B."/>
            <person name="Xu J."/>
            <person name="Minx P."/>
            <person name="Pepin K.H."/>
            <person name="Johnson M."/>
            <person name="Thiruvilangam P."/>
            <person name="Bhonagiri V."/>
            <person name="Nash W.E."/>
            <person name="Mardis E.R."/>
            <person name="Wilson R.K."/>
        </authorList>
    </citation>
    <scope>NUCLEOTIDE SEQUENCE [LARGE SCALE GENOMIC DNA]</scope>
    <source>
        <strain evidence="3">DSM 1402</strain>
    </source>
</reference>
<keyword evidence="1" id="KW-1188">Viral release from host cell</keyword>
<evidence type="ECO:0000313" key="4">
    <source>
        <dbReference type="Proteomes" id="UP000005798"/>
    </source>
</evidence>
<keyword evidence="4" id="KW-1185">Reference proteome</keyword>
<name>B0N8K3_9FIRM</name>
<gene>
    <name evidence="3" type="ORF">CLORAM_02937</name>
</gene>
<sequence length="141" mass="15974">MTEKQKIFADEYLIDLNGTRAYKAAYSNIKSDNAAAVRANKLLKKKEIWDYIQQRLDEIASKRVAKQQEVMEYLTSVMRGESTSSVLAMCGDGMQEVIEKPPDEKESLRAAELLGRRYGMWTEKVDVTSNGKTMIVDDIDG</sequence>
<proteinExistence type="predicted"/>
<protein>
    <submittedName>
        <fullName evidence="3">Terminase small subunit</fullName>
    </submittedName>
</protein>
<comment type="caution">
    <text evidence="3">The sequence shown here is derived from an EMBL/GenBank/DDBJ whole genome shotgun (WGS) entry which is preliminary data.</text>
</comment>
<dbReference type="Gene3D" id="1.10.10.1400">
    <property type="entry name" value="Terminase, small subunit, N-terminal DNA-binding domain, HTH motif"/>
    <property type="match status" value="1"/>
</dbReference>
<dbReference type="GO" id="GO:0051276">
    <property type="term" value="P:chromosome organization"/>
    <property type="evidence" value="ECO:0007669"/>
    <property type="project" value="InterPro"/>
</dbReference>
<dbReference type="InterPro" id="IPR005335">
    <property type="entry name" value="Terminase_ssu"/>
</dbReference>
<dbReference type="Proteomes" id="UP000005798">
    <property type="component" value="Unassembled WGS sequence"/>
</dbReference>
<dbReference type="RefSeq" id="WP_003539123.1">
    <property type="nucleotide sequence ID" value="NZ_CP036346.1"/>
</dbReference>
<evidence type="ECO:0000256" key="1">
    <source>
        <dbReference type="ARBA" id="ARBA00022612"/>
    </source>
</evidence>
<dbReference type="PANTHER" id="PTHR41328">
    <property type="entry name" value="TERMINASE SMALL SUBUNIT-RELATED"/>
    <property type="match status" value="1"/>
</dbReference>
<evidence type="ECO:0000313" key="3">
    <source>
        <dbReference type="EMBL" id="EDS18141.1"/>
    </source>
</evidence>
<dbReference type="EMBL" id="ABFX02000008">
    <property type="protein sequence ID" value="EDS18141.1"/>
    <property type="molecule type" value="Genomic_DNA"/>
</dbReference>
<dbReference type="PANTHER" id="PTHR41328:SF2">
    <property type="entry name" value="TERMINASE SMALL SUBUNIT"/>
    <property type="match status" value="1"/>
</dbReference>
<dbReference type="AlphaFoldDB" id="B0N8K3"/>
<reference evidence="3" key="2">
    <citation type="submission" date="2014-06" db="EMBL/GenBank/DDBJ databases">
        <title>Draft genome sequence of Clostridium ramosum(DSM 1402).</title>
        <authorList>
            <person name="Sudarsanam P."/>
            <person name="Ley R."/>
            <person name="Guruge J."/>
            <person name="Turnbaugh P.J."/>
            <person name="Mahowald M."/>
            <person name="Liep D."/>
            <person name="Gordon J."/>
        </authorList>
    </citation>
    <scope>NUCLEOTIDE SEQUENCE</scope>
    <source>
        <strain evidence="3">DSM 1402</strain>
    </source>
</reference>
<dbReference type="HOGENOM" id="CLU_064914_5_1_9"/>
<keyword evidence="2" id="KW-0231">Viral genome packaging</keyword>
<organism evidence="3 4">
    <name type="scientific">Thomasclavelia ramosa DSM 1402</name>
    <dbReference type="NCBI Taxonomy" id="445974"/>
    <lineage>
        <taxon>Bacteria</taxon>
        <taxon>Bacillati</taxon>
        <taxon>Bacillota</taxon>
        <taxon>Erysipelotrichia</taxon>
        <taxon>Erysipelotrichales</taxon>
        <taxon>Coprobacillaceae</taxon>
        <taxon>Thomasclavelia</taxon>
    </lineage>
</organism>
<dbReference type="InterPro" id="IPR038713">
    <property type="entry name" value="Terminase_Gp1_N_sf"/>
</dbReference>
<dbReference type="InterPro" id="IPR052404">
    <property type="entry name" value="SPP1-like_terminase"/>
</dbReference>
<evidence type="ECO:0000256" key="2">
    <source>
        <dbReference type="ARBA" id="ARBA00023219"/>
    </source>
</evidence>
<dbReference type="eggNOG" id="COG3728">
    <property type="taxonomic scope" value="Bacteria"/>
</dbReference>
<dbReference type="Pfam" id="PF03592">
    <property type="entry name" value="Terminase_2"/>
    <property type="match status" value="1"/>
</dbReference>